<dbReference type="PROSITE" id="PS50071">
    <property type="entry name" value="HOMEOBOX_2"/>
    <property type="match status" value="1"/>
</dbReference>
<organism evidence="10 11">
    <name type="scientific">Centropus unirufus</name>
    <dbReference type="NCBI Taxonomy" id="1118519"/>
    <lineage>
        <taxon>Eukaryota</taxon>
        <taxon>Metazoa</taxon>
        <taxon>Chordata</taxon>
        <taxon>Craniata</taxon>
        <taxon>Vertebrata</taxon>
        <taxon>Euteleostomi</taxon>
        <taxon>Archelosauria</taxon>
        <taxon>Archosauria</taxon>
        <taxon>Dinosauria</taxon>
        <taxon>Saurischia</taxon>
        <taxon>Theropoda</taxon>
        <taxon>Coelurosauria</taxon>
        <taxon>Aves</taxon>
        <taxon>Neognathae</taxon>
        <taxon>Neoaves</taxon>
        <taxon>Otidimorphae</taxon>
        <taxon>Cuculiformes</taxon>
        <taxon>Centropidae</taxon>
        <taxon>Centropus</taxon>
    </lineage>
</organism>
<evidence type="ECO:0000256" key="6">
    <source>
        <dbReference type="ARBA" id="ARBA00023242"/>
    </source>
</evidence>
<dbReference type="OrthoDB" id="6159439at2759"/>
<evidence type="ECO:0000313" key="11">
    <source>
        <dbReference type="Proteomes" id="UP000517892"/>
    </source>
</evidence>
<dbReference type="SMART" id="SM00389">
    <property type="entry name" value="HOX"/>
    <property type="match status" value="1"/>
</dbReference>
<dbReference type="GO" id="GO:0000978">
    <property type="term" value="F:RNA polymerase II cis-regulatory region sequence-specific DNA binding"/>
    <property type="evidence" value="ECO:0007669"/>
    <property type="project" value="TreeGrafter"/>
</dbReference>
<dbReference type="PANTHER" id="PTHR46271">
    <property type="entry name" value="HOMEOBOX PROTEIN, PUTATIVE-RELATED"/>
    <property type="match status" value="1"/>
</dbReference>
<dbReference type="FunFam" id="1.10.10.60:FF:000071">
    <property type="entry name" value="Retinal homeobox gene 2"/>
    <property type="match status" value="1"/>
</dbReference>
<dbReference type="GO" id="GO:0005634">
    <property type="term" value="C:nucleus"/>
    <property type="evidence" value="ECO:0007669"/>
    <property type="project" value="UniProtKB-SubCell"/>
</dbReference>
<evidence type="ECO:0000256" key="5">
    <source>
        <dbReference type="ARBA" id="ARBA00023163"/>
    </source>
</evidence>
<dbReference type="Pfam" id="PF00046">
    <property type="entry name" value="Homeodomain"/>
    <property type="match status" value="1"/>
</dbReference>
<dbReference type="SUPFAM" id="SSF46689">
    <property type="entry name" value="Homeodomain-like"/>
    <property type="match status" value="1"/>
</dbReference>
<keyword evidence="11" id="KW-1185">Reference proteome</keyword>
<feature type="domain" description="Homeobox" evidence="9">
    <location>
        <begin position="2"/>
        <end position="62"/>
    </location>
</feature>
<dbReference type="CDD" id="cd00086">
    <property type="entry name" value="homeodomain"/>
    <property type="match status" value="1"/>
</dbReference>
<keyword evidence="4 7" id="KW-0371">Homeobox</keyword>
<evidence type="ECO:0000256" key="2">
    <source>
        <dbReference type="ARBA" id="ARBA00023015"/>
    </source>
</evidence>
<evidence type="ECO:0000256" key="7">
    <source>
        <dbReference type="PROSITE-ProRule" id="PRU00108"/>
    </source>
</evidence>
<gene>
    <name evidence="10" type="primary">Rx2</name>
    <name evidence="10" type="ORF">CENUNI_R09750</name>
</gene>
<dbReference type="PROSITE" id="PS00027">
    <property type="entry name" value="HOMEOBOX_1"/>
    <property type="match status" value="1"/>
</dbReference>
<keyword evidence="6 7" id="KW-0539">Nucleus</keyword>
<dbReference type="EMBL" id="VYZI01000586">
    <property type="protein sequence ID" value="NWR78266.1"/>
    <property type="molecule type" value="Genomic_DNA"/>
</dbReference>
<evidence type="ECO:0000256" key="4">
    <source>
        <dbReference type="ARBA" id="ARBA00023155"/>
    </source>
</evidence>
<dbReference type="Proteomes" id="UP000517892">
    <property type="component" value="Unassembled WGS sequence"/>
</dbReference>
<keyword evidence="2" id="KW-0805">Transcription regulation</keyword>
<evidence type="ECO:0000313" key="10">
    <source>
        <dbReference type="EMBL" id="NWR78266.1"/>
    </source>
</evidence>
<keyword evidence="5" id="KW-0804">Transcription</keyword>
<proteinExistence type="predicted"/>
<dbReference type="AlphaFoldDB" id="A0A7K5A3N5"/>
<sequence>KKKHRRNRTTFTTFQLHELERAFEKSHYPDVYSREELAMKVNLPEVRVQVWFQNRRAKWRRQEKLEVTS</sequence>
<dbReference type="InterPro" id="IPR001356">
    <property type="entry name" value="HD"/>
</dbReference>
<dbReference type="InterPro" id="IPR043562">
    <property type="entry name" value="RAX/RAX2"/>
</dbReference>
<dbReference type="InterPro" id="IPR017970">
    <property type="entry name" value="Homeobox_CS"/>
</dbReference>
<evidence type="ECO:0000256" key="8">
    <source>
        <dbReference type="RuleBase" id="RU000682"/>
    </source>
</evidence>
<feature type="non-terminal residue" evidence="10">
    <location>
        <position position="1"/>
    </location>
</feature>
<dbReference type="InterPro" id="IPR009057">
    <property type="entry name" value="Homeodomain-like_sf"/>
</dbReference>
<evidence type="ECO:0000259" key="9">
    <source>
        <dbReference type="PROSITE" id="PS50071"/>
    </source>
</evidence>
<protein>
    <submittedName>
        <fullName evidence="10">RX2 protein</fullName>
    </submittedName>
</protein>
<evidence type="ECO:0000256" key="1">
    <source>
        <dbReference type="ARBA" id="ARBA00004123"/>
    </source>
</evidence>
<keyword evidence="3 7" id="KW-0238">DNA-binding</keyword>
<name>A0A7K5A3N5_9AVES</name>
<reference evidence="10 11" key="1">
    <citation type="submission" date="2019-09" db="EMBL/GenBank/DDBJ databases">
        <title>Bird 10,000 Genomes (B10K) Project - Family phase.</title>
        <authorList>
            <person name="Zhang G."/>
        </authorList>
    </citation>
    <scope>NUCLEOTIDE SEQUENCE [LARGE SCALE GENOMIC DNA]</scope>
    <source>
        <strain evidence="10">B10K-DU-017-25</strain>
        <tissue evidence="10">Mixed tissue sample</tissue>
    </source>
</reference>
<feature type="DNA-binding region" description="Homeobox" evidence="7">
    <location>
        <begin position="4"/>
        <end position="63"/>
    </location>
</feature>
<accession>A0A7K5A3N5</accession>
<evidence type="ECO:0000256" key="3">
    <source>
        <dbReference type="ARBA" id="ARBA00023125"/>
    </source>
</evidence>
<dbReference type="GO" id="GO:0000981">
    <property type="term" value="F:DNA-binding transcription factor activity, RNA polymerase II-specific"/>
    <property type="evidence" value="ECO:0007669"/>
    <property type="project" value="InterPro"/>
</dbReference>
<feature type="non-terminal residue" evidence="10">
    <location>
        <position position="69"/>
    </location>
</feature>
<dbReference type="PANTHER" id="PTHR46271:SF3">
    <property type="entry name" value="RETINAL HOMEOBOX PROTEIN RX"/>
    <property type="match status" value="1"/>
</dbReference>
<dbReference type="Gene3D" id="1.10.10.60">
    <property type="entry name" value="Homeodomain-like"/>
    <property type="match status" value="1"/>
</dbReference>
<comment type="caution">
    <text evidence="10">The sequence shown here is derived from an EMBL/GenBank/DDBJ whole genome shotgun (WGS) entry which is preliminary data.</text>
</comment>
<comment type="subcellular location">
    <subcellularLocation>
        <location evidence="1 7 8">Nucleus</location>
    </subcellularLocation>
</comment>
<dbReference type="GO" id="GO:0045944">
    <property type="term" value="P:positive regulation of transcription by RNA polymerase II"/>
    <property type="evidence" value="ECO:0007669"/>
    <property type="project" value="InterPro"/>
</dbReference>